<proteinExistence type="predicted"/>
<organism evidence="8 9">
    <name type="scientific">Lentinula raphanica</name>
    <dbReference type="NCBI Taxonomy" id="153919"/>
    <lineage>
        <taxon>Eukaryota</taxon>
        <taxon>Fungi</taxon>
        <taxon>Dikarya</taxon>
        <taxon>Basidiomycota</taxon>
        <taxon>Agaricomycotina</taxon>
        <taxon>Agaricomycetes</taxon>
        <taxon>Agaricomycetidae</taxon>
        <taxon>Agaricales</taxon>
        <taxon>Marasmiineae</taxon>
        <taxon>Omphalotaceae</taxon>
        <taxon>Lentinula</taxon>
    </lineage>
</organism>
<evidence type="ECO:0000256" key="3">
    <source>
        <dbReference type="ARBA" id="ARBA00023125"/>
    </source>
</evidence>
<keyword evidence="4" id="KW-0804">Transcription</keyword>
<dbReference type="CDD" id="cd14705">
    <property type="entry name" value="bZIP_Zip1"/>
    <property type="match status" value="1"/>
</dbReference>
<dbReference type="Gene3D" id="1.20.5.170">
    <property type="match status" value="1"/>
</dbReference>
<evidence type="ECO:0000256" key="2">
    <source>
        <dbReference type="ARBA" id="ARBA00023015"/>
    </source>
</evidence>
<dbReference type="EMBL" id="MU806093">
    <property type="protein sequence ID" value="KAJ3840136.1"/>
    <property type="molecule type" value="Genomic_DNA"/>
</dbReference>
<sequence>MPYSLDGLNVVYTHQPATDNNDLLSGAPQSDLSLEIWDRLPFTLEDGQEQSLSDEKQELKKTNTEGREEDQRAVESPAFPVFNGNIWAQQNTQASGHAQFPLAPAVPGNVDAVQLLLSTLLQQQQQQQLAPQLGNVTLAQLMAQQPSLGLPPSFLSTAASSAPASTSASAPTPQASTVRRSAPEDSSSASSSPPAKRARSRKLSLSVSSPETPVDHTASPESGSATSTPLSAAEDKRRRNTAASARFRQKKKEREAALEAKAKELQDQVTGLEKECETLRRENNWLKGLVVGVTGAGAAQNSQSAAN</sequence>
<dbReference type="Pfam" id="PF07716">
    <property type="entry name" value="bZIP_2"/>
    <property type="match status" value="1"/>
</dbReference>
<keyword evidence="5" id="KW-0539">Nucleus</keyword>
<feature type="region of interest" description="Disordered" evidence="6">
    <location>
        <begin position="154"/>
        <end position="256"/>
    </location>
</feature>
<dbReference type="SUPFAM" id="SSF57959">
    <property type="entry name" value="Leucine zipper domain"/>
    <property type="match status" value="1"/>
</dbReference>
<evidence type="ECO:0000256" key="5">
    <source>
        <dbReference type="ARBA" id="ARBA00023242"/>
    </source>
</evidence>
<dbReference type="AlphaFoldDB" id="A0AA38UGC8"/>
<dbReference type="GO" id="GO:0000977">
    <property type="term" value="F:RNA polymerase II transcription regulatory region sequence-specific DNA binding"/>
    <property type="evidence" value="ECO:0007669"/>
    <property type="project" value="TreeGrafter"/>
</dbReference>
<keyword evidence="2" id="KW-0805">Transcription regulation</keyword>
<dbReference type="GO" id="GO:0001228">
    <property type="term" value="F:DNA-binding transcription activator activity, RNA polymerase II-specific"/>
    <property type="evidence" value="ECO:0007669"/>
    <property type="project" value="TreeGrafter"/>
</dbReference>
<evidence type="ECO:0000313" key="9">
    <source>
        <dbReference type="Proteomes" id="UP001163846"/>
    </source>
</evidence>
<evidence type="ECO:0000256" key="4">
    <source>
        <dbReference type="ARBA" id="ARBA00023163"/>
    </source>
</evidence>
<evidence type="ECO:0000313" key="8">
    <source>
        <dbReference type="EMBL" id="KAJ3840136.1"/>
    </source>
</evidence>
<comment type="subcellular location">
    <subcellularLocation>
        <location evidence="1">Nucleus</location>
    </subcellularLocation>
</comment>
<gene>
    <name evidence="8" type="ORF">F5878DRAFT_614150</name>
</gene>
<protein>
    <recommendedName>
        <fullName evidence="7">BZIP domain-containing protein</fullName>
    </recommendedName>
</protein>
<dbReference type="PANTHER" id="PTHR13044">
    <property type="entry name" value="ACTIVATING TRANSCRIPTION FACTOR ATF 4/5"/>
    <property type="match status" value="1"/>
</dbReference>
<evidence type="ECO:0000256" key="1">
    <source>
        <dbReference type="ARBA" id="ARBA00004123"/>
    </source>
</evidence>
<name>A0AA38UGC8_9AGAR</name>
<feature type="compositionally biased region" description="Basic and acidic residues" evidence="6">
    <location>
        <begin position="53"/>
        <end position="73"/>
    </location>
</feature>
<feature type="compositionally biased region" description="Polar residues" evidence="6">
    <location>
        <begin position="219"/>
        <end position="230"/>
    </location>
</feature>
<evidence type="ECO:0000256" key="6">
    <source>
        <dbReference type="SAM" id="MobiDB-lite"/>
    </source>
</evidence>
<dbReference type="SMART" id="SM00338">
    <property type="entry name" value="BRLZ"/>
    <property type="match status" value="1"/>
</dbReference>
<reference evidence="8" key="1">
    <citation type="submission" date="2022-08" db="EMBL/GenBank/DDBJ databases">
        <authorList>
            <consortium name="DOE Joint Genome Institute"/>
            <person name="Min B."/>
            <person name="Riley R."/>
            <person name="Sierra-Patev S."/>
            <person name="Naranjo-Ortiz M."/>
            <person name="Looney B."/>
            <person name="Konkel Z."/>
            <person name="Slot J.C."/>
            <person name="Sakamoto Y."/>
            <person name="Steenwyk J.L."/>
            <person name="Rokas A."/>
            <person name="Carro J."/>
            <person name="Camarero S."/>
            <person name="Ferreira P."/>
            <person name="Molpeceres G."/>
            <person name="Ruiz-Duenas F.J."/>
            <person name="Serrano A."/>
            <person name="Henrissat B."/>
            <person name="Drula E."/>
            <person name="Hughes K.W."/>
            <person name="Mata J.L."/>
            <person name="Ishikawa N.K."/>
            <person name="Vargas-Isla R."/>
            <person name="Ushijima S."/>
            <person name="Smith C.A."/>
            <person name="Ahrendt S."/>
            <person name="Andreopoulos W."/>
            <person name="He G."/>
            <person name="Labutti K."/>
            <person name="Lipzen A."/>
            <person name="Ng V."/>
            <person name="Sandor L."/>
            <person name="Barry K."/>
            <person name="Martinez A.T."/>
            <person name="Xiao Y."/>
            <person name="Gibbons J.G."/>
            <person name="Terashima K."/>
            <person name="Hibbett D.S."/>
            <person name="Grigoriev I.V."/>
        </authorList>
    </citation>
    <scope>NUCLEOTIDE SEQUENCE</scope>
    <source>
        <strain evidence="8">TFB9207</strain>
    </source>
</reference>
<dbReference type="PROSITE" id="PS00036">
    <property type="entry name" value="BZIP_BASIC"/>
    <property type="match status" value="1"/>
</dbReference>
<accession>A0AA38UGC8</accession>
<dbReference type="GO" id="GO:0005634">
    <property type="term" value="C:nucleus"/>
    <property type="evidence" value="ECO:0007669"/>
    <property type="project" value="UniProtKB-SubCell"/>
</dbReference>
<feature type="region of interest" description="Disordered" evidence="6">
    <location>
        <begin position="46"/>
        <end position="73"/>
    </location>
</feature>
<comment type="caution">
    <text evidence="8">The sequence shown here is derived from an EMBL/GenBank/DDBJ whole genome shotgun (WGS) entry which is preliminary data.</text>
</comment>
<feature type="domain" description="BZIP" evidence="7">
    <location>
        <begin position="234"/>
        <end position="293"/>
    </location>
</feature>
<dbReference type="PANTHER" id="PTHR13044:SF14">
    <property type="entry name" value="CRYPTOCEPHAL, ISOFORM A"/>
    <property type="match status" value="1"/>
</dbReference>
<dbReference type="PROSITE" id="PS50217">
    <property type="entry name" value="BZIP"/>
    <property type="match status" value="1"/>
</dbReference>
<feature type="compositionally biased region" description="Low complexity" evidence="6">
    <location>
        <begin position="156"/>
        <end position="195"/>
    </location>
</feature>
<keyword evidence="3" id="KW-0238">DNA-binding</keyword>
<keyword evidence="9" id="KW-1185">Reference proteome</keyword>
<dbReference type="InterPro" id="IPR046347">
    <property type="entry name" value="bZIP_sf"/>
</dbReference>
<dbReference type="Proteomes" id="UP001163846">
    <property type="component" value="Unassembled WGS sequence"/>
</dbReference>
<dbReference type="InterPro" id="IPR004827">
    <property type="entry name" value="bZIP"/>
</dbReference>
<evidence type="ECO:0000259" key="7">
    <source>
        <dbReference type="PROSITE" id="PS50217"/>
    </source>
</evidence>